<dbReference type="AlphaFoldDB" id="A0A0D2ESY6"/>
<dbReference type="Proteomes" id="UP000053789">
    <property type="component" value="Unassembled WGS sequence"/>
</dbReference>
<dbReference type="EMBL" id="KN846988">
    <property type="protein sequence ID" value="KIW92976.1"/>
    <property type="molecule type" value="Genomic_DNA"/>
</dbReference>
<evidence type="ECO:0000313" key="1">
    <source>
        <dbReference type="EMBL" id="KIW92976.1"/>
    </source>
</evidence>
<keyword evidence="2" id="KW-1185">Reference proteome</keyword>
<evidence type="ECO:0008006" key="3">
    <source>
        <dbReference type="Google" id="ProtNLM"/>
    </source>
</evidence>
<proteinExistence type="predicted"/>
<protein>
    <recommendedName>
        <fullName evidence="3">Ankyrin repeat protein</fullName>
    </recommendedName>
</protein>
<dbReference type="HOGENOM" id="CLU_1467992_0_0_1"/>
<dbReference type="OrthoDB" id="4837942at2759"/>
<accession>A0A0D2ESY6</accession>
<organism evidence="1 2">
    <name type="scientific">Cladophialophora bantiana (strain ATCC 10958 / CBS 173.52 / CDC B-1940 / NIH 8579)</name>
    <name type="common">Xylohypha bantiana</name>
    <dbReference type="NCBI Taxonomy" id="1442370"/>
    <lineage>
        <taxon>Eukaryota</taxon>
        <taxon>Fungi</taxon>
        <taxon>Dikarya</taxon>
        <taxon>Ascomycota</taxon>
        <taxon>Pezizomycotina</taxon>
        <taxon>Eurotiomycetes</taxon>
        <taxon>Chaetothyriomycetidae</taxon>
        <taxon>Chaetothyriales</taxon>
        <taxon>Herpotrichiellaceae</taxon>
        <taxon>Cladophialophora</taxon>
    </lineage>
</organism>
<sequence length="184" mass="20525">MLGMFLKCGENINRVYDLYSTALHAALAKYIFNDKGFPVEMLSLLLQRGAGLNSPGPDGNALEYLWKLANTRRHNKLGYAGRYGPLIRDLIDREAVNKRADPNGRVPSAELMLTLCTNMPLFNCGQENYTRGGVLPCEMKECGDDYRYAYDTYARLRLLRGQALQVQQGLTANAPTSQPNNTSV</sequence>
<dbReference type="RefSeq" id="XP_016619645.1">
    <property type="nucleotide sequence ID" value="XM_016764563.1"/>
</dbReference>
<dbReference type="VEuPathDB" id="FungiDB:Z519_06825"/>
<name>A0A0D2ESY6_CLAB1</name>
<reference evidence="1" key="1">
    <citation type="submission" date="2015-01" db="EMBL/GenBank/DDBJ databases">
        <title>The Genome Sequence of Cladophialophora bantiana CBS 173.52.</title>
        <authorList>
            <consortium name="The Broad Institute Genomics Platform"/>
            <person name="Cuomo C."/>
            <person name="de Hoog S."/>
            <person name="Gorbushina A."/>
            <person name="Stielow B."/>
            <person name="Teixiera M."/>
            <person name="Abouelleil A."/>
            <person name="Chapman S.B."/>
            <person name="Priest M."/>
            <person name="Young S.K."/>
            <person name="Wortman J."/>
            <person name="Nusbaum C."/>
            <person name="Birren B."/>
        </authorList>
    </citation>
    <scope>NUCLEOTIDE SEQUENCE [LARGE SCALE GENOMIC DNA]</scope>
    <source>
        <strain evidence="1">CBS 173.52</strain>
    </source>
</reference>
<gene>
    <name evidence="1" type="ORF">Z519_06825</name>
</gene>
<dbReference type="GeneID" id="27699753"/>
<evidence type="ECO:0000313" key="2">
    <source>
        <dbReference type="Proteomes" id="UP000053789"/>
    </source>
</evidence>